<evidence type="ECO:0000256" key="3">
    <source>
        <dbReference type="ARBA" id="ARBA00022723"/>
    </source>
</evidence>
<dbReference type="Gene3D" id="2.60.40.10">
    <property type="entry name" value="Immunoglobulins"/>
    <property type="match status" value="1"/>
</dbReference>
<name>A0A848H798_9BURK</name>
<evidence type="ECO:0000256" key="7">
    <source>
        <dbReference type="SAM" id="Phobius"/>
    </source>
</evidence>
<feature type="transmembrane region" description="Helical" evidence="7">
    <location>
        <begin position="359"/>
        <end position="379"/>
    </location>
</feature>
<dbReference type="InterPro" id="IPR009051">
    <property type="entry name" value="Helical_ferredxn"/>
</dbReference>
<dbReference type="NCBIfam" id="TIGR02745">
    <property type="entry name" value="ccoG_rdxA_fixG"/>
    <property type="match status" value="1"/>
</dbReference>
<dbReference type="InterPro" id="IPR051684">
    <property type="entry name" value="Electron_Trans/Redox"/>
</dbReference>
<keyword evidence="7" id="KW-0812">Transmembrane</keyword>
<dbReference type="InterPro" id="IPR014116">
    <property type="entry name" value="Cyt_c_oxidase_cbb3_FixG"/>
</dbReference>
<feature type="transmembrane region" description="Helical" evidence="7">
    <location>
        <begin position="173"/>
        <end position="190"/>
    </location>
</feature>
<dbReference type="GO" id="GO:0005886">
    <property type="term" value="C:plasma membrane"/>
    <property type="evidence" value="ECO:0007669"/>
    <property type="project" value="TreeGrafter"/>
</dbReference>
<keyword evidence="1" id="KW-0813">Transport</keyword>
<feature type="transmembrane region" description="Helical" evidence="7">
    <location>
        <begin position="99"/>
        <end position="120"/>
    </location>
</feature>
<feature type="transmembrane region" description="Helical" evidence="7">
    <location>
        <begin position="52"/>
        <end position="72"/>
    </location>
</feature>
<dbReference type="InterPro" id="IPR017900">
    <property type="entry name" value="4Fe4S_Fe_S_CS"/>
</dbReference>
<dbReference type="EMBL" id="JABBFX010000001">
    <property type="protein sequence ID" value="NML45220.1"/>
    <property type="molecule type" value="Genomic_DNA"/>
</dbReference>
<keyword evidence="2" id="KW-0004">4Fe-4S</keyword>
<dbReference type="PANTHER" id="PTHR30176:SF3">
    <property type="entry name" value="FERREDOXIN-TYPE PROTEIN NAPH"/>
    <property type="match status" value="1"/>
</dbReference>
<evidence type="ECO:0000256" key="2">
    <source>
        <dbReference type="ARBA" id="ARBA00022485"/>
    </source>
</evidence>
<organism evidence="9 10">
    <name type="scientific">Ramlibacter agri</name>
    <dbReference type="NCBI Taxonomy" id="2728837"/>
    <lineage>
        <taxon>Bacteria</taxon>
        <taxon>Pseudomonadati</taxon>
        <taxon>Pseudomonadota</taxon>
        <taxon>Betaproteobacteria</taxon>
        <taxon>Burkholderiales</taxon>
        <taxon>Comamonadaceae</taxon>
        <taxon>Ramlibacter</taxon>
    </lineage>
</organism>
<feature type="domain" description="4Fe-4S ferredoxin-type" evidence="8">
    <location>
        <begin position="270"/>
        <end position="299"/>
    </location>
</feature>
<dbReference type="Pfam" id="PF12801">
    <property type="entry name" value="Fer4_5"/>
    <property type="match status" value="1"/>
</dbReference>
<dbReference type="AlphaFoldDB" id="A0A848H798"/>
<keyword evidence="4" id="KW-0249">Electron transport</keyword>
<sequence length="490" mass="54934">MSIGPPVARPIIDLAMKVIPIQPVPAEEEGGALYVSEKKVYPRAVTGRFARWRWAFVALTQVIFYGLPWLQWGDRQAVLFDLGARRFYLFGYVLYPQDFIYLTGLLVVSALSLFLFTAIAGRLWCGFTCPQTVYTEMFLWIERKVEGDRMARMKLDAAPMSLEKLVKKWFKHLLWGGLAMWTGFTFVGYFTPITELGMEFLQTRMGSWEVFWVFFYAIATYGNAGFMREQVCKYMCPYARFQSAMFDGDTLTVSYDAARGEPRGTRGRKEDYKAKGLGSCIDCELCVQVCPTGIDIRNGLQYECIGCAGCIDVCNGVMDKMNYPRGLIRFTTQNALEHGGQGDVREASAIWRRVLRPRVLVYAAVLAALTAGLMFSLALRTPLKVDVVRDRAALARIVAGGKLENVYRLQLMNATEKTQRYVITAEGLAGLLVASEAEVEVGPAESRWVPVRLQIPYGSVAAGSHPIHFVVKQADGTVVVHEKSVFLVPR</sequence>
<dbReference type="Pfam" id="PF11614">
    <property type="entry name" value="FixG_C"/>
    <property type="match status" value="1"/>
</dbReference>
<dbReference type="Proteomes" id="UP000541185">
    <property type="component" value="Unassembled WGS sequence"/>
</dbReference>
<gene>
    <name evidence="9" type="primary">ccoG</name>
    <name evidence="9" type="ORF">HHL11_15810</name>
</gene>
<proteinExistence type="predicted"/>
<dbReference type="InterPro" id="IPR032879">
    <property type="entry name" value="FixG_C"/>
</dbReference>
<dbReference type="GO" id="GO:0046872">
    <property type="term" value="F:metal ion binding"/>
    <property type="evidence" value="ECO:0007669"/>
    <property type="project" value="UniProtKB-KW"/>
</dbReference>
<reference evidence="9 10" key="1">
    <citation type="submission" date="2020-04" db="EMBL/GenBank/DDBJ databases">
        <title>Ramlibacter sp. G-1-2-2 isolated from soil.</title>
        <authorList>
            <person name="Dahal R.H."/>
        </authorList>
    </citation>
    <scope>NUCLEOTIDE SEQUENCE [LARGE SCALE GENOMIC DNA]</scope>
    <source>
        <strain evidence="9 10">G-1-2-2</strain>
    </source>
</reference>
<evidence type="ECO:0000256" key="6">
    <source>
        <dbReference type="ARBA" id="ARBA00023014"/>
    </source>
</evidence>
<dbReference type="GO" id="GO:0051539">
    <property type="term" value="F:4 iron, 4 sulfur cluster binding"/>
    <property type="evidence" value="ECO:0007669"/>
    <property type="project" value="UniProtKB-KW"/>
</dbReference>
<evidence type="ECO:0000313" key="10">
    <source>
        <dbReference type="Proteomes" id="UP000541185"/>
    </source>
</evidence>
<keyword evidence="6" id="KW-0411">Iron-sulfur</keyword>
<evidence type="ECO:0000256" key="4">
    <source>
        <dbReference type="ARBA" id="ARBA00022982"/>
    </source>
</evidence>
<evidence type="ECO:0000256" key="5">
    <source>
        <dbReference type="ARBA" id="ARBA00023004"/>
    </source>
</evidence>
<dbReference type="SUPFAM" id="SSF54862">
    <property type="entry name" value="4Fe-4S ferredoxins"/>
    <property type="match status" value="1"/>
</dbReference>
<dbReference type="InterPro" id="IPR017896">
    <property type="entry name" value="4Fe4S_Fe-S-bd"/>
</dbReference>
<evidence type="ECO:0000313" key="9">
    <source>
        <dbReference type="EMBL" id="NML45220.1"/>
    </source>
</evidence>
<dbReference type="PROSITE" id="PS00198">
    <property type="entry name" value="4FE4S_FER_1"/>
    <property type="match status" value="1"/>
</dbReference>
<dbReference type="Gene3D" id="1.10.1060.10">
    <property type="entry name" value="Alpha-helical ferredoxin"/>
    <property type="match status" value="1"/>
</dbReference>
<evidence type="ECO:0000259" key="8">
    <source>
        <dbReference type="PROSITE" id="PS51379"/>
    </source>
</evidence>
<dbReference type="InterPro" id="IPR013783">
    <property type="entry name" value="Ig-like_fold"/>
</dbReference>
<dbReference type="Pfam" id="PF13746">
    <property type="entry name" value="Fer4_18"/>
    <property type="match status" value="1"/>
</dbReference>
<dbReference type="PANTHER" id="PTHR30176">
    <property type="entry name" value="FERREDOXIN-TYPE PROTEIN NAPH"/>
    <property type="match status" value="1"/>
</dbReference>
<keyword evidence="7" id="KW-0472">Membrane</keyword>
<protein>
    <submittedName>
        <fullName evidence="9">Cytochrome c oxidase accessory protein CcoG</fullName>
    </submittedName>
</protein>
<feature type="transmembrane region" description="Helical" evidence="7">
    <location>
        <begin position="210"/>
        <end position="227"/>
    </location>
</feature>
<evidence type="ECO:0000256" key="1">
    <source>
        <dbReference type="ARBA" id="ARBA00022448"/>
    </source>
</evidence>
<keyword evidence="5" id="KW-0408">Iron</keyword>
<keyword evidence="10" id="KW-1185">Reference proteome</keyword>
<keyword evidence="7" id="KW-1133">Transmembrane helix</keyword>
<accession>A0A848H798</accession>
<dbReference type="PROSITE" id="PS51379">
    <property type="entry name" value="4FE4S_FER_2"/>
    <property type="match status" value="1"/>
</dbReference>
<keyword evidence="3" id="KW-0479">Metal-binding</keyword>
<comment type="caution">
    <text evidence="9">The sequence shown here is derived from an EMBL/GenBank/DDBJ whole genome shotgun (WGS) entry which is preliminary data.</text>
</comment>